<dbReference type="GO" id="GO:0160237">
    <property type="term" value="F:D-Ala-D-Ala dipeptidase activity"/>
    <property type="evidence" value="ECO:0007669"/>
    <property type="project" value="UniProtKB-EC"/>
</dbReference>
<comment type="caution">
    <text evidence="11">The sequence shown here is derived from an EMBL/GenBank/DDBJ whole genome shotgun (WGS) entry which is preliminary data.</text>
</comment>
<evidence type="ECO:0000256" key="8">
    <source>
        <dbReference type="ARBA" id="ARBA00023316"/>
    </source>
</evidence>
<evidence type="ECO:0000313" key="12">
    <source>
        <dbReference type="Proteomes" id="UP000286246"/>
    </source>
</evidence>
<comment type="cofactor">
    <cofactor evidence="9">
        <name>Zn(2+)</name>
        <dbReference type="ChEBI" id="CHEBI:29105"/>
    </cofactor>
    <text evidence="9">Binds 1 zinc ion per subunit.</text>
</comment>
<gene>
    <name evidence="11" type="ORF">DFQ12_4142</name>
</gene>
<dbReference type="PANTHER" id="PTHR43126:SF1">
    <property type="entry name" value="D-ALANYL-D-ALANINE DIPEPTIDASE"/>
    <property type="match status" value="1"/>
</dbReference>
<feature type="active site" description="Proton donor/acceptor" evidence="9">
    <location>
        <position position="181"/>
    </location>
</feature>
<dbReference type="Pfam" id="PF01427">
    <property type="entry name" value="Peptidase_M15"/>
    <property type="match status" value="1"/>
</dbReference>
<evidence type="ECO:0000256" key="6">
    <source>
        <dbReference type="ARBA" id="ARBA00022997"/>
    </source>
</evidence>
<protein>
    <recommendedName>
        <fullName evidence="9 10">D-alanyl-D-alanine dipeptidase</fullName>
        <shortName evidence="9 10">D-Ala-D-Ala dipeptidase</shortName>
        <ecNumber evidence="9 10">3.4.13.22</ecNumber>
    </recommendedName>
</protein>
<evidence type="ECO:0000256" key="9">
    <source>
        <dbReference type="HAMAP-Rule" id="MF_01924"/>
    </source>
</evidence>
<name>A0A420AR74_SPHD1</name>
<keyword evidence="4 9" id="KW-0378">Hydrolase</keyword>
<evidence type="ECO:0000256" key="3">
    <source>
        <dbReference type="ARBA" id="ARBA00022723"/>
    </source>
</evidence>
<feature type="binding site" evidence="9">
    <location>
        <position position="116"/>
    </location>
    <ligand>
        <name>Zn(2+)</name>
        <dbReference type="ChEBI" id="CHEBI:29105"/>
        <note>catalytic</note>
    </ligand>
</feature>
<dbReference type="GO" id="GO:0008270">
    <property type="term" value="F:zinc ion binding"/>
    <property type="evidence" value="ECO:0007669"/>
    <property type="project" value="UniProtKB-UniRule"/>
</dbReference>
<organism evidence="11 12">
    <name type="scientific">Sphingobacterium detergens</name>
    <dbReference type="NCBI Taxonomy" id="1145106"/>
    <lineage>
        <taxon>Bacteria</taxon>
        <taxon>Pseudomonadati</taxon>
        <taxon>Bacteroidota</taxon>
        <taxon>Sphingobacteriia</taxon>
        <taxon>Sphingobacteriales</taxon>
        <taxon>Sphingobacteriaceae</taxon>
        <taxon>Sphingobacterium</taxon>
    </lineage>
</organism>
<feature type="binding site" evidence="9">
    <location>
        <position position="184"/>
    </location>
    <ligand>
        <name>Zn(2+)</name>
        <dbReference type="ChEBI" id="CHEBI:29105"/>
        <note>catalytic</note>
    </ligand>
</feature>
<dbReference type="OrthoDB" id="9801430at2"/>
<evidence type="ECO:0000256" key="2">
    <source>
        <dbReference type="ARBA" id="ARBA00022670"/>
    </source>
</evidence>
<keyword evidence="6 9" id="KW-0224">Dipeptidase</keyword>
<dbReference type="HAMAP" id="MF_01924">
    <property type="entry name" value="A_A_dipeptidase"/>
    <property type="match status" value="1"/>
</dbReference>
<evidence type="ECO:0000256" key="7">
    <source>
        <dbReference type="ARBA" id="ARBA00023049"/>
    </source>
</evidence>
<evidence type="ECO:0000256" key="1">
    <source>
        <dbReference type="ARBA" id="ARBA00001362"/>
    </source>
</evidence>
<dbReference type="PIRSF" id="PIRSF026671">
    <property type="entry name" value="AA_dipeptidase"/>
    <property type="match status" value="1"/>
</dbReference>
<dbReference type="SUPFAM" id="SSF55166">
    <property type="entry name" value="Hedgehog/DD-peptidase"/>
    <property type="match status" value="1"/>
</dbReference>
<feature type="binding site" evidence="9">
    <location>
        <position position="123"/>
    </location>
    <ligand>
        <name>Zn(2+)</name>
        <dbReference type="ChEBI" id="CHEBI:29105"/>
        <note>catalytic</note>
    </ligand>
</feature>
<evidence type="ECO:0000256" key="4">
    <source>
        <dbReference type="ARBA" id="ARBA00022801"/>
    </source>
</evidence>
<dbReference type="InterPro" id="IPR000755">
    <property type="entry name" value="A_A_dipeptidase"/>
</dbReference>
<dbReference type="InterPro" id="IPR009045">
    <property type="entry name" value="Zn_M74/Hedgehog-like"/>
</dbReference>
<comment type="catalytic activity">
    <reaction evidence="1 9 10">
        <text>D-alanyl-D-alanine + H2O = 2 D-alanine</text>
        <dbReference type="Rhea" id="RHEA:20661"/>
        <dbReference type="ChEBI" id="CHEBI:15377"/>
        <dbReference type="ChEBI" id="CHEBI:57416"/>
        <dbReference type="ChEBI" id="CHEBI:57822"/>
        <dbReference type="EC" id="3.4.13.22"/>
    </reaction>
</comment>
<keyword evidence="2 9" id="KW-0645">Protease</keyword>
<accession>A0A420AR74</accession>
<keyword evidence="5 9" id="KW-0862">Zinc</keyword>
<dbReference type="PANTHER" id="PTHR43126">
    <property type="entry name" value="D-ALANYL-D-ALANINE DIPEPTIDASE"/>
    <property type="match status" value="1"/>
</dbReference>
<proteinExistence type="inferred from homology"/>
<evidence type="ECO:0000313" key="11">
    <source>
        <dbReference type="EMBL" id="RKE46984.1"/>
    </source>
</evidence>
<keyword evidence="8 10" id="KW-0961">Cell wall biogenesis/degradation</keyword>
<dbReference type="GO" id="GO:0071555">
    <property type="term" value="P:cell wall organization"/>
    <property type="evidence" value="ECO:0007669"/>
    <property type="project" value="UniProtKB-KW"/>
</dbReference>
<comment type="function">
    <text evidence="9 10">Catalyzes hydrolysis of the D-alanyl-D-alanine dipeptide.</text>
</comment>
<dbReference type="EMBL" id="RAPY01000004">
    <property type="protein sequence ID" value="RKE46984.1"/>
    <property type="molecule type" value="Genomic_DNA"/>
</dbReference>
<dbReference type="GO" id="GO:0006508">
    <property type="term" value="P:proteolysis"/>
    <property type="evidence" value="ECO:0007669"/>
    <property type="project" value="UniProtKB-KW"/>
</dbReference>
<keyword evidence="3 9" id="KW-0479">Metal-binding</keyword>
<dbReference type="EC" id="3.4.13.22" evidence="9 10"/>
<sequence length="202" mass="23619">MPANFVYVKEFIPTITLEMRYFGSHNFTGKPIRGYEKPVAILTKRATLALQQVEQHLNNQGLALKIFDAYRPQRAVDHFKAWSLATQDTIAKREFYPELDKKNLFKLGFIATKSGHSRGSTVDLTLVSLKDHKEIDMGGPFDFFGAVSHHNYTKLTAKQKENRRILREAMAKFGFKAYDKEWWHYTLKDEPYRKTYFDFIVK</sequence>
<dbReference type="Gene3D" id="3.30.1380.10">
    <property type="match status" value="1"/>
</dbReference>
<evidence type="ECO:0000256" key="10">
    <source>
        <dbReference type="PIRNR" id="PIRNR026671"/>
    </source>
</evidence>
<evidence type="ECO:0000256" key="5">
    <source>
        <dbReference type="ARBA" id="ARBA00022833"/>
    </source>
</evidence>
<dbReference type="Proteomes" id="UP000286246">
    <property type="component" value="Unassembled WGS sequence"/>
</dbReference>
<keyword evidence="7 9" id="KW-0482">Metalloprotease</keyword>
<dbReference type="RefSeq" id="WP_120261028.1">
    <property type="nucleotide sequence ID" value="NZ_RAPY01000004.1"/>
</dbReference>
<dbReference type="CDD" id="cd14817">
    <property type="entry name" value="D-Ala-D-Ala_dipeptidase_VanX"/>
    <property type="match status" value="1"/>
</dbReference>
<reference evidence="11 12" key="1">
    <citation type="submission" date="2018-09" db="EMBL/GenBank/DDBJ databases">
        <title>Genomic Encyclopedia of Type Strains, Phase III (KMG-III): the genomes of soil and plant-associated and newly described type strains.</title>
        <authorList>
            <person name="Whitman W."/>
        </authorList>
    </citation>
    <scope>NUCLEOTIDE SEQUENCE [LARGE SCALE GENOMIC DNA]</scope>
    <source>
        <strain evidence="11 12">CECT 7938</strain>
    </source>
</reference>
<comment type="similarity">
    <text evidence="9 10">Belongs to the peptidase M15D family.</text>
</comment>
<feature type="site" description="Transition state stabilizer" evidence="9">
    <location>
        <position position="71"/>
    </location>
</feature>
<dbReference type="GO" id="GO:0008237">
    <property type="term" value="F:metallopeptidase activity"/>
    <property type="evidence" value="ECO:0007669"/>
    <property type="project" value="UniProtKB-KW"/>
</dbReference>
<dbReference type="AlphaFoldDB" id="A0A420AR74"/>
<keyword evidence="12" id="KW-1185">Reference proteome</keyword>